<name>A0A2V3ZY80_9BACT</name>
<dbReference type="AlphaFoldDB" id="A0A2V3ZY80"/>
<dbReference type="RefSeq" id="WP_110360231.1">
    <property type="nucleotide sequence ID" value="NZ_QFLI01000003.1"/>
</dbReference>
<reference evidence="1 2" key="1">
    <citation type="submission" date="2018-05" db="EMBL/GenBank/DDBJ databases">
        <title>Marinifilum breve JC075T sp. nov., a marine bacterium isolated from Yongle Blue Hole in the South China Sea.</title>
        <authorList>
            <person name="Fu T."/>
        </authorList>
    </citation>
    <scope>NUCLEOTIDE SEQUENCE [LARGE SCALE GENOMIC DNA]</scope>
    <source>
        <strain evidence="1 2">JC075</strain>
    </source>
</reference>
<gene>
    <name evidence="1" type="ORF">DF185_08005</name>
</gene>
<evidence type="ECO:0000313" key="2">
    <source>
        <dbReference type="Proteomes" id="UP000248079"/>
    </source>
</evidence>
<dbReference type="Proteomes" id="UP000248079">
    <property type="component" value="Unassembled WGS sequence"/>
</dbReference>
<proteinExistence type="predicted"/>
<keyword evidence="2" id="KW-1185">Reference proteome</keyword>
<sequence length="237" mass="27935">MNKELKTVAELVVAKTKKYTERLEYIKNLTSNVSNDIKYSLDTLIENSKNTHNTISSNIFYAFNNYSSYSDLKEFINSDIIKRFEYVGISKETNIVRRTLEVVNEILLNNYEIIEDSCVNVDPKRIKEIAEKFTAQYNKTVQPNVNWSLNSSEFEKIFKTAVEYDSELKSKLRYLDRMDSMLLKELEYKLVKKCSYCEDQMIPVIKSFLEEYGNRIISLSNEYDFMYEKAESYKIIA</sequence>
<dbReference type="EMBL" id="QFLI01000003">
    <property type="protein sequence ID" value="PXY01419.1"/>
    <property type="molecule type" value="Genomic_DNA"/>
</dbReference>
<accession>A0A2V3ZY80</accession>
<comment type="caution">
    <text evidence="1">The sequence shown here is derived from an EMBL/GenBank/DDBJ whole genome shotgun (WGS) entry which is preliminary data.</text>
</comment>
<organism evidence="1 2">
    <name type="scientific">Marinifilum breve</name>
    <dbReference type="NCBI Taxonomy" id="2184082"/>
    <lineage>
        <taxon>Bacteria</taxon>
        <taxon>Pseudomonadati</taxon>
        <taxon>Bacteroidota</taxon>
        <taxon>Bacteroidia</taxon>
        <taxon>Marinilabiliales</taxon>
        <taxon>Marinifilaceae</taxon>
    </lineage>
</organism>
<protein>
    <submittedName>
        <fullName evidence="1">Uncharacterized protein</fullName>
    </submittedName>
</protein>
<evidence type="ECO:0000313" key="1">
    <source>
        <dbReference type="EMBL" id="PXY01419.1"/>
    </source>
</evidence>